<evidence type="ECO:0000256" key="6">
    <source>
        <dbReference type="ARBA" id="ARBA00022827"/>
    </source>
</evidence>
<keyword evidence="12" id="KW-1133">Transmembrane helix</keyword>
<dbReference type="InterPro" id="IPR037282">
    <property type="entry name" value="CapZ_alpha/beta"/>
</dbReference>
<comment type="similarity">
    <text evidence="2">Belongs to the F-actin-capping protein alpha subunit family.</text>
</comment>
<keyword evidence="12" id="KW-0472">Membrane</keyword>
<evidence type="ECO:0000256" key="3">
    <source>
        <dbReference type="ARBA" id="ARBA00014038"/>
    </source>
</evidence>
<dbReference type="Gene3D" id="3.50.50.60">
    <property type="entry name" value="FAD/NAD(P)-binding domain"/>
    <property type="match status" value="1"/>
</dbReference>
<evidence type="ECO:0000313" key="14">
    <source>
        <dbReference type="EMBL" id="GAW05776.1"/>
    </source>
</evidence>
<evidence type="ECO:0000256" key="4">
    <source>
        <dbReference type="ARBA" id="ARBA00022467"/>
    </source>
</evidence>
<dbReference type="GO" id="GO:0008290">
    <property type="term" value="C:F-actin capping protein complex"/>
    <property type="evidence" value="ECO:0007669"/>
    <property type="project" value="InterPro"/>
</dbReference>
<dbReference type="Gene3D" id="3.90.1150.210">
    <property type="entry name" value="F-actin capping protein, beta subunit"/>
    <property type="match status" value="1"/>
</dbReference>
<dbReference type="GO" id="GO:0003779">
    <property type="term" value="F:actin binding"/>
    <property type="evidence" value="ECO:0007669"/>
    <property type="project" value="UniProtKB-KW"/>
</dbReference>
<evidence type="ECO:0000256" key="10">
    <source>
        <dbReference type="ARBA" id="ARBA00025389"/>
    </source>
</evidence>
<evidence type="ECO:0000256" key="12">
    <source>
        <dbReference type="SAM" id="Phobius"/>
    </source>
</evidence>
<comment type="function">
    <text evidence="10">F-actin-capping proteins bind in a Ca(2+)-independent manner to the fast growing ends of actin filaments (barbed end) thereby blocking the exchange of subunits at these ends. Unlike other capping proteins (such as gelsolin and severin), these proteins do not sever actin filaments.</text>
</comment>
<dbReference type="FunFam" id="3.90.1150.210:FF:000003">
    <property type="entry name" value="F-actin-capping protein subunit alpha"/>
    <property type="match status" value="1"/>
</dbReference>
<organism evidence="14 15">
    <name type="scientific">Lentinula edodes</name>
    <name type="common">Shiitake mushroom</name>
    <name type="synonym">Lentinus edodes</name>
    <dbReference type="NCBI Taxonomy" id="5353"/>
    <lineage>
        <taxon>Eukaryota</taxon>
        <taxon>Fungi</taxon>
        <taxon>Dikarya</taxon>
        <taxon>Basidiomycota</taxon>
        <taxon>Agaricomycotina</taxon>
        <taxon>Agaricomycetes</taxon>
        <taxon>Agaricomycetidae</taxon>
        <taxon>Agaricales</taxon>
        <taxon>Marasmiineae</taxon>
        <taxon>Omphalotaceae</taxon>
        <taxon>Lentinula</taxon>
    </lineage>
</organism>
<gene>
    <name evidence="14" type="ORF">LENED_007655</name>
</gene>
<reference evidence="14 15" key="2">
    <citation type="submission" date="2017-02" db="EMBL/GenBank/DDBJ databases">
        <title>A genome survey and senescence transcriptome analysis in Lentinula edodes.</title>
        <authorList>
            <person name="Sakamoto Y."/>
            <person name="Nakade K."/>
            <person name="Sato S."/>
            <person name="Yoshida Y."/>
            <person name="Miyazaki K."/>
            <person name="Natsume S."/>
            <person name="Konno N."/>
        </authorList>
    </citation>
    <scope>NUCLEOTIDE SEQUENCE [LARGE SCALE GENOMIC DNA]</scope>
    <source>
        <strain evidence="14 15">NBRC 111202</strain>
    </source>
</reference>
<evidence type="ECO:0000313" key="15">
    <source>
        <dbReference type="Proteomes" id="UP000188533"/>
    </source>
</evidence>
<dbReference type="Pfam" id="PF01494">
    <property type="entry name" value="FAD_binding_3"/>
    <property type="match status" value="1"/>
</dbReference>
<keyword evidence="12" id="KW-0812">Transmembrane</keyword>
<keyword evidence="4" id="KW-0117">Actin capping</keyword>
<feature type="domain" description="FAD-binding" evidence="13">
    <location>
        <begin position="19"/>
        <end position="373"/>
    </location>
</feature>
<accession>A0A1Q3EF08</accession>
<dbReference type="GO" id="GO:0004497">
    <property type="term" value="F:monooxygenase activity"/>
    <property type="evidence" value="ECO:0007669"/>
    <property type="project" value="UniProtKB-KW"/>
</dbReference>
<comment type="caution">
    <text evidence="14">The sequence shown here is derived from an EMBL/GenBank/DDBJ whole genome shotgun (WGS) entry which is preliminary data.</text>
</comment>
<dbReference type="SUPFAM" id="SSF54373">
    <property type="entry name" value="FAD-linked reductases, C-terminal domain"/>
    <property type="match status" value="1"/>
</dbReference>
<dbReference type="GO" id="GO:0051016">
    <property type="term" value="P:barbed-end actin filament capping"/>
    <property type="evidence" value="ECO:0007669"/>
    <property type="project" value="InterPro"/>
</dbReference>
<dbReference type="PRINTS" id="PR00191">
    <property type="entry name" value="FACTINCAPA"/>
</dbReference>
<keyword evidence="15" id="KW-1185">Reference proteome</keyword>
<evidence type="ECO:0000256" key="8">
    <source>
        <dbReference type="ARBA" id="ARBA00023033"/>
    </source>
</evidence>
<reference evidence="14 15" key="1">
    <citation type="submission" date="2016-08" db="EMBL/GenBank/DDBJ databases">
        <authorList>
            <consortium name="Lentinula edodes genome sequencing consortium"/>
            <person name="Sakamoto Y."/>
            <person name="Nakade K."/>
            <person name="Sato S."/>
            <person name="Yoshida Y."/>
            <person name="Miyazaki K."/>
            <person name="Natsume S."/>
            <person name="Konno N."/>
        </authorList>
    </citation>
    <scope>NUCLEOTIDE SEQUENCE [LARGE SCALE GENOMIC DNA]</scope>
    <source>
        <strain evidence="14 15">NBRC 111202</strain>
    </source>
</reference>
<sequence>MKQEEVNKSCYRKARKQLKILVVGCGLGGLAAAYALGRAGHSIIVVESSPSIGEVGAGIQVCPNLSRILAKWGLVHKLKSIAERDKPTWFTFHRYDTGEVLGMSRLEGKLDRDHGAPWYVVHRADLYDMLFAKASPYMDLRMESKVVSLHFEQPFGPCAILQTGEVIFADLIVGADGINSVVRNYVTGQTEIPLSVPTGDLAYRVVLPTRTFVDDPQLRHLVDEPRIRCWIGPGRHVVGYCIRNRKEYNMVLVKPGDGHSYSWTAEGNLEEIRDGFHEWDPCVQKLLSRAESVLESKLLICRPLKTWIHSSGRAVLLGDSCHPMLPYRAQGSAMAIEDAVVLGNLFSRISDNSQIPDLLKAYEGLRHARASATQAASARNRSVYHLPDGLEQEKRDAAMKLAMEEELLNYEWSKDGDPPSVFGNRNRDNPNAWSDKNKNAEQFDYDPDTAVDEWRLLPFEFWTERRQRAMESHERIQAACDFLLQSPPGEINDVLNDVRNIISDDELLQEGIVPALKRYNLAQFITVDVPETNHQSIISEAARLSTGSEDEEAQERWLDPRSKKSFVFDHIALEASDPQPFEPNEDFETFRVALEKASLNYLLAHFHDGVSSAFSNQTTPNQFILQVVANKYNPTNFWSGRWRSEYIVDLNDHTIKGTILVNVHYYEQGNVQLSTTHSISIALPPAIVTASPESAGTKILALIETEEGKYQNSLNDTYHEMSEKTFKSLRRALPMTRSKLDWEKVLGYKLGAELSSSKGAFTSGSS</sequence>
<keyword evidence="6" id="KW-0274">FAD</keyword>
<evidence type="ECO:0000256" key="2">
    <source>
        <dbReference type="ARBA" id="ARBA00010479"/>
    </source>
</evidence>
<comment type="similarity">
    <text evidence="1">Belongs to the paxM FAD-dependent monooxygenase family.</text>
</comment>
<protein>
    <recommendedName>
        <fullName evidence="3">F-actin-capping protein subunit alpha</fullName>
    </recommendedName>
</protein>
<dbReference type="PANTHER" id="PTHR13789:SF147">
    <property type="entry name" value="PUTATIVE (AFU_ORTHOLOGUE AFUA_2G01950)-RELATED"/>
    <property type="match status" value="1"/>
</dbReference>
<evidence type="ECO:0000256" key="5">
    <source>
        <dbReference type="ARBA" id="ARBA00022630"/>
    </source>
</evidence>
<evidence type="ECO:0000256" key="9">
    <source>
        <dbReference type="ARBA" id="ARBA00023203"/>
    </source>
</evidence>
<evidence type="ECO:0000256" key="7">
    <source>
        <dbReference type="ARBA" id="ARBA00023002"/>
    </source>
</evidence>
<dbReference type="EMBL" id="BDGU01000267">
    <property type="protein sequence ID" value="GAW05776.1"/>
    <property type="molecule type" value="Genomic_DNA"/>
</dbReference>
<keyword evidence="9" id="KW-0009">Actin-binding</keyword>
<dbReference type="Gene3D" id="3.30.1140.60">
    <property type="entry name" value="F-actin capping protein, alpha subunit"/>
    <property type="match status" value="1"/>
</dbReference>
<dbReference type="GO" id="GO:0071949">
    <property type="term" value="F:FAD binding"/>
    <property type="evidence" value="ECO:0007669"/>
    <property type="project" value="InterPro"/>
</dbReference>
<dbReference type="InterPro" id="IPR042489">
    <property type="entry name" value="CapZ_alpha_1"/>
</dbReference>
<proteinExistence type="inferred from homology"/>
<keyword evidence="5" id="KW-0285">Flavoprotein</keyword>
<keyword evidence="8" id="KW-0503">Monooxygenase</keyword>
<evidence type="ECO:0000259" key="13">
    <source>
        <dbReference type="Pfam" id="PF01494"/>
    </source>
</evidence>
<dbReference type="Proteomes" id="UP000188533">
    <property type="component" value="Unassembled WGS sequence"/>
</dbReference>
<dbReference type="SUPFAM" id="SSF51905">
    <property type="entry name" value="FAD/NAD(P)-binding domain"/>
    <property type="match status" value="1"/>
</dbReference>
<keyword evidence="7" id="KW-0560">Oxidoreductase</keyword>
<dbReference type="PANTHER" id="PTHR13789">
    <property type="entry name" value="MONOOXYGENASE"/>
    <property type="match status" value="1"/>
</dbReference>
<evidence type="ECO:0000256" key="11">
    <source>
        <dbReference type="SAM" id="MobiDB-lite"/>
    </source>
</evidence>
<evidence type="ECO:0000256" key="1">
    <source>
        <dbReference type="ARBA" id="ARBA00007992"/>
    </source>
</evidence>
<dbReference type="InterPro" id="IPR002938">
    <property type="entry name" value="FAD-bd"/>
</dbReference>
<dbReference type="InterPro" id="IPR036188">
    <property type="entry name" value="FAD/NAD-bd_sf"/>
</dbReference>
<dbReference type="InterPro" id="IPR002189">
    <property type="entry name" value="CapZ_alpha"/>
</dbReference>
<dbReference type="AlphaFoldDB" id="A0A1Q3EF08"/>
<dbReference type="InterPro" id="IPR050493">
    <property type="entry name" value="FAD-dep_Monooxygenase_BioMet"/>
</dbReference>
<feature type="transmembrane region" description="Helical" evidence="12">
    <location>
        <begin position="20"/>
        <end position="37"/>
    </location>
</feature>
<dbReference type="STRING" id="5353.A0A1Q3EF08"/>
<dbReference type="Pfam" id="PF01267">
    <property type="entry name" value="F-actin_cap_A"/>
    <property type="match status" value="1"/>
</dbReference>
<dbReference type="InterPro" id="IPR042276">
    <property type="entry name" value="CapZ_alpha/beta_2"/>
</dbReference>
<dbReference type="SUPFAM" id="SSF90096">
    <property type="entry name" value="Subunits of heterodimeric actin filament capping protein Capz"/>
    <property type="match status" value="1"/>
</dbReference>
<feature type="region of interest" description="Disordered" evidence="11">
    <location>
        <begin position="419"/>
        <end position="441"/>
    </location>
</feature>
<name>A0A1Q3EF08_LENED</name>